<evidence type="ECO:0000256" key="10">
    <source>
        <dbReference type="ARBA" id="ARBA00040421"/>
    </source>
</evidence>
<keyword evidence="8 16" id="KW-0067">ATP-binding</keyword>
<reference evidence="19" key="2">
    <citation type="journal article" date="2023" name="BMC Genomics">
        <title>Pest status, molecular evolution, and epigenetic factors derived from the genome assembly of Frankliniella fusca, a thysanopteran phytovirus vector.</title>
        <authorList>
            <person name="Catto M.A."/>
            <person name="Labadie P.E."/>
            <person name="Jacobson A.L."/>
            <person name="Kennedy G.G."/>
            <person name="Srinivasan R."/>
            <person name="Hunt B.G."/>
        </authorList>
    </citation>
    <scope>NUCLEOTIDE SEQUENCE</scope>
    <source>
        <strain evidence="19">PL_HMW_Pooled</strain>
    </source>
</reference>
<evidence type="ECO:0000256" key="16">
    <source>
        <dbReference type="PROSITE-ProRule" id="PRU10141"/>
    </source>
</evidence>
<dbReference type="InterPro" id="IPR000719">
    <property type="entry name" value="Prot_kinase_dom"/>
</dbReference>
<dbReference type="PROSITE" id="PS00107">
    <property type="entry name" value="PROTEIN_KINASE_ATP"/>
    <property type="match status" value="1"/>
</dbReference>
<comment type="catalytic activity">
    <reaction evidence="13">
        <text>L-seryl-[protein] + ATP = O-phospho-L-seryl-[protein] + ADP + H(+)</text>
        <dbReference type="Rhea" id="RHEA:17989"/>
        <dbReference type="Rhea" id="RHEA-COMP:9863"/>
        <dbReference type="Rhea" id="RHEA-COMP:11604"/>
        <dbReference type="ChEBI" id="CHEBI:15378"/>
        <dbReference type="ChEBI" id="CHEBI:29999"/>
        <dbReference type="ChEBI" id="CHEBI:30616"/>
        <dbReference type="ChEBI" id="CHEBI:83421"/>
        <dbReference type="ChEBI" id="CHEBI:456216"/>
        <dbReference type="EC" id="2.7.12.1"/>
    </reaction>
</comment>
<dbReference type="InterPro" id="IPR011009">
    <property type="entry name" value="Kinase-like_dom_sf"/>
</dbReference>
<dbReference type="Gene3D" id="1.10.510.10">
    <property type="entry name" value="Transferase(Phosphotransferase) domain 1"/>
    <property type="match status" value="1"/>
</dbReference>
<evidence type="ECO:0000256" key="11">
    <source>
        <dbReference type="ARBA" id="ARBA00041268"/>
    </source>
</evidence>
<keyword evidence="20" id="KW-1185">Reference proteome</keyword>
<keyword evidence="4" id="KW-0723">Serine/threonine-protein kinase</keyword>
<evidence type="ECO:0000256" key="15">
    <source>
        <dbReference type="ARBA" id="ARBA00051680"/>
    </source>
</evidence>
<dbReference type="PROSITE" id="PS00108">
    <property type="entry name" value="PROTEIN_KINASE_ST"/>
    <property type="match status" value="1"/>
</dbReference>
<dbReference type="SMART" id="SM00220">
    <property type="entry name" value="S_TKc"/>
    <property type="match status" value="1"/>
</dbReference>
<evidence type="ECO:0000256" key="4">
    <source>
        <dbReference type="ARBA" id="ARBA00022527"/>
    </source>
</evidence>
<dbReference type="GO" id="GO:0070374">
    <property type="term" value="P:positive regulation of ERK1 and ERK2 cascade"/>
    <property type="evidence" value="ECO:0007669"/>
    <property type="project" value="TreeGrafter"/>
</dbReference>
<evidence type="ECO:0000256" key="14">
    <source>
        <dbReference type="ARBA" id="ARBA00049308"/>
    </source>
</evidence>
<dbReference type="InterPro" id="IPR051302">
    <property type="entry name" value="Dual_SerThr-Tyr_Kinase"/>
</dbReference>
<evidence type="ECO:0000256" key="1">
    <source>
        <dbReference type="ARBA" id="ARBA00004496"/>
    </source>
</evidence>
<dbReference type="GO" id="GO:0004713">
    <property type="term" value="F:protein tyrosine kinase activity"/>
    <property type="evidence" value="ECO:0007669"/>
    <property type="project" value="UniProtKB-KW"/>
</dbReference>
<comment type="caution">
    <text evidence="19">The sequence shown here is derived from an EMBL/GenBank/DDBJ whole genome shotgun (WGS) entry which is preliminary data.</text>
</comment>
<dbReference type="GO" id="GO:0044344">
    <property type="term" value="P:cellular response to fibroblast growth factor stimulus"/>
    <property type="evidence" value="ECO:0007669"/>
    <property type="project" value="TreeGrafter"/>
</dbReference>
<name>A0AAE1GUT2_9NEOP</name>
<organism evidence="19 20">
    <name type="scientific">Frankliniella fusca</name>
    <dbReference type="NCBI Taxonomy" id="407009"/>
    <lineage>
        <taxon>Eukaryota</taxon>
        <taxon>Metazoa</taxon>
        <taxon>Ecdysozoa</taxon>
        <taxon>Arthropoda</taxon>
        <taxon>Hexapoda</taxon>
        <taxon>Insecta</taxon>
        <taxon>Pterygota</taxon>
        <taxon>Neoptera</taxon>
        <taxon>Paraneoptera</taxon>
        <taxon>Thysanoptera</taxon>
        <taxon>Terebrantia</taxon>
        <taxon>Thripoidea</taxon>
        <taxon>Thripidae</taxon>
        <taxon>Frankliniella</taxon>
    </lineage>
</organism>
<evidence type="ECO:0000313" key="20">
    <source>
        <dbReference type="Proteomes" id="UP001219518"/>
    </source>
</evidence>
<keyword evidence="7 19" id="KW-0418">Kinase</keyword>
<dbReference type="GO" id="GO:0004712">
    <property type="term" value="F:protein serine/threonine/tyrosine kinase activity"/>
    <property type="evidence" value="ECO:0007669"/>
    <property type="project" value="UniProtKB-EC"/>
</dbReference>
<evidence type="ECO:0000256" key="9">
    <source>
        <dbReference type="ARBA" id="ARBA00023137"/>
    </source>
</evidence>
<evidence type="ECO:0000256" key="12">
    <source>
        <dbReference type="ARBA" id="ARBA00042638"/>
    </source>
</evidence>
<keyword evidence="5" id="KW-0808">Transferase</keyword>
<comment type="subcellular location">
    <subcellularLocation>
        <location evidence="1">Cytoplasm</location>
    </subcellularLocation>
</comment>
<evidence type="ECO:0000256" key="13">
    <source>
        <dbReference type="ARBA" id="ARBA00049003"/>
    </source>
</evidence>
<dbReference type="PROSITE" id="PS50011">
    <property type="entry name" value="PROTEIN_KINASE_DOM"/>
    <property type="match status" value="1"/>
</dbReference>
<evidence type="ECO:0000256" key="2">
    <source>
        <dbReference type="ARBA" id="ARBA00013203"/>
    </source>
</evidence>
<dbReference type="InterPro" id="IPR017441">
    <property type="entry name" value="Protein_kinase_ATP_BS"/>
</dbReference>
<feature type="compositionally biased region" description="Low complexity" evidence="17">
    <location>
        <begin position="238"/>
        <end position="255"/>
    </location>
</feature>
<protein>
    <recommendedName>
        <fullName evidence="10">Dual serine/threonine and tyrosine protein kinase</fullName>
        <ecNumber evidence="2">2.7.12.1</ecNumber>
    </recommendedName>
    <alternativeName>
        <fullName evidence="12">Dusty protein kinase</fullName>
    </alternativeName>
    <alternativeName>
        <fullName evidence="11">Receptor-interacting serine/threonine-protein kinase 5</fullName>
    </alternativeName>
</protein>
<dbReference type="EC" id="2.7.12.1" evidence="2"/>
<dbReference type="GO" id="GO:0045743">
    <property type="term" value="P:positive regulation of fibroblast growth factor receptor signaling pathway"/>
    <property type="evidence" value="ECO:0007669"/>
    <property type="project" value="TreeGrafter"/>
</dbReference>
<evidence type="ECO:0000259" key="18">
    <source>
        <dbReference type="PROSITE" id="PS50011"/>
    </source>
</evidence>
<sequence length="1025" mass="114247">MATNLPHEFRKFMRSSQLLSRILSETSRSLKEIDDAGFFQGEEVEPELLEVGTTNQLEQLSRLLEGRPVLVVLGQSCKSRANFVNALLETNLLPTSGGNWRWARILYGRVGHVALTVGLEFEVVEKLQAPEKPWSTVPEEELVRPTGEDMAVEHLAVVEIQVCHPVVRDGTTILVVPDLDYSQLDERASLSHMLQCDTVLPVLVYVMDQPTLSQKDVAELHELKQLLPDSPIFFTMTSAVSSPSSGSADDSTLELTESEQHELEHELQQSNGASQNQEMKSRTEGRPWRKDTQISALAQQLENLGFLTPDEACGPPPKNGMRGERYVRKSCLSAGLDQLDGLNQFVRGVLRSHLVTAAMHLNQVHCAILRRFILCAFDKAREIQITPRRMRYALEKETELYRALVAMASEKQAEVTDLIENTLETMQSELIEEAAQYQYRGKLRSEIRASLSSAGESGPEGTPRAVRLAATEIQQLVLSRLSHAVARRLVCSMDCLQDSVVGTLLRTLCSLERTDRAELGDVADPDLFVSQDSKEPSETWDLSSCTESQGMVISNNQGPQLASDALKQILSAAYSVQLSTSTSSSLLHGLMERLRQLLHSVQLPWSAPPRLDATWRRRVALEMLENLSPQRLAKSISSQFRERVRLSHEAFLAALRSLANHYTGHLEKTEEQRVAIRGHHAPRLARLALETTSIADLVRYGMPQLGKEIGRGQYGVVFSCESWGGTGPCAVKSVVPPDEKHWNDLAMEFYYTRTVPEHPRIVKLRGSVIDLSYGGGCSPAVLLVMDRLTRDLYSGLRSGLPWKTRLQIAIDVAEGIRYLHSQGLVHRDVKLKNVLLDCDNRAKLTDLGFCIPEAMMSGSIVGTPVHMAPEMHSGHYDSSVDVYAFGVLLWYICSGNVKLPAAFEQFHNKEQLWISVRKGIRPERLAHFDPDCWQLMKECWSGDPAARPLLGYVQPQLEKIAGRYCNLNNGHEHPDGECDGPSTSQVSANIFPFTFPPTAEAPAPSVPVPLPIPSSNDFWHHVREV</sequence>
<accession>A0AAE1GUT2</accession>
<comment type="catalytic activity">
    <reaction evidence="15">
        <text>L-tyrosyl-[protein] + ATP = O-phospho-L-tyrosyl-[protein] + ADP + H(+)</text>
        <dbReference type="Rhea" id="RHEA:10596"/>
        <dbReference type="Rhea" id="RHEA-COMP:10136"/>
        <dbReference type="Rhea" id="RHEA-COMP:20101"/>
        <dbReference type="ChEBI" id="CHEBI:15378"/>
        <dbReference type="ChEBI" id="CHEBI:30616"/>
        <dbReference type="ChEBI" id="CHEBI:46858"/>
        <dbReference type="ChEBI" id="CHEBI:61978"/>
        <dbReference type="ChEBI" id="CHEBI:456216"/>
        <dbReference type="EC" id="2.7.12.1"/>
    </reaction>
</comment>
<dbReference type="Proteomes" id="UP001219518">
    <property type="component" value="Unassembled WGS sequence"/>
</dbReference>
<keyword evidence="3" id="KW-0963">Cytoplasm</keyword>
<dbReference type="InterPro" id="IPR008271">
    <property type="entry name" value="Ser/Thr_kinase_AS"/>
</dbReference>
<keyword evidence="9" id="KW-0829">Tyrosine-protein kinase</keyword>
<gene>
    <name evidence="19" type="ORF">KUF71_003862</name>
</gene>
<dbReference type="Pfam" id="PF00069">
    <property type="entry name" value="Pkinase"/>
    <property type="match status" value="1"/>
</dbReference>
<evidence type="ECO:0000313" key="19">
    <source>
        <dbReference type="EMBL" id="KAK3909263.1"/>
    </source>
</evidence>
<reference evidence="19" key="1">
    <citation type="submission" date="2021-07" db="EMBL/GenBank/DDBJ databases">
        <authorList>
            <person name="Catto M.A."/>
            <person name="Jacobson A."/>
            <person name="Kennedy G."/>
            <person name="Labadie P."/>
            <person name="Hunt B.G."/>
            <person name="Srinivasan R."/>
        </authorList>
    </citation>
    <scope>NUCLEOTIDE SEQUENCE</scope>
    <source>
        <strain evidence="19">PL_HMW_Pooled</strain>
        <tissue evidence="19">Head</tissue>
    </source>
</reference>
<dbReference type="EMBL" id="JAHWGI010000085">
    <property type="protein sequence ID" value="KAK3909263.1"/>
    <property type="molecule type" value="Genomic_DNA"/>
</dbReference>
<evidence type="ECO:0000256" key="8">
    <source>
        <dbReference type="ARBA" id="ARBA00022840"/>
    </source>
</evidence>
<dbReference type="GO" id="GO:0005737">
    <property type="term" value="C:cytoplasm"/>
    <property type="evidence" value="ECO:0007669"/>
    <property type="project" value="UniProtKB-SubCell"/>
</dbReference>
<dbReference type="PANTHER" id="PTHR46392:SF1">
    <property type="entry name" value="DUAL SERINE_THREONINE AND TYROSINE PROTEIN KINASE"/>
    <property type="match status" value="1"/>
</dbReference>
<evidence type="ECO:0000256" key="17">
    <source>
        <dbReference type="SAM" id="MobiDB-lite"/>
    </source>
</evidence>
<comment type="catalytic activity">
    <reaction evidence="14">
        <text>L-threonyl-[protein] + ATP = O-phospho-L-threonyl-[protein] + ADP + H(+)</text>
        <dbReference type="Rhea" id="RHEA:46608"/>
        <dbReference type="Rhea" id="RHEA-COMP:11060"/>
        <dbReference type="Rhea" id="RHEA-COMP:11605"/>
        <dbReference type="ChEBI" id="CHEBI:15378"/>
        <dbReference type="ChEBI" id="CHEBI:30013"/>
        <dbReference type="ChEBI" id="CHEBI:30616"/>
        <dbReference type="ChEBI" id="CHEBI:61977"/>
        <dbReference type="ChEBI" id="CHEBI:456216"/>
        <dbReference type="EC" id="2.7.12.1"/>
    </reaction>
</comment>
<dbReference type="GO" id="GO:0043066">
    <property type="term" value="P:negative regulation of apoptotic process"/>
    <property type="evidence" value="ECO:0007669"/>
    <property type="project" value="TreeGrafter"/>
</dbReference>
<evidence type="ECO:0000256" key="6">
    <source>
        <dbReference type="ARBA" id="ARBA00022741"/>
    </source>
</evidence>
<dbReference type="SUPFAM" id="SSF56112">
    <property type="entry name" value="Protein kinase-like (PK-like)"/>
    <property type="match status" value="1"/>
</dbReference>
<dbReference type="PANTHER" id="PTHR46392">
    <property type="entry name" value="DUAL SERINE/THREONINE AND TYROSINE PROTEIN KINASE"/>
    <property type="match status" value="1"/>
</dbReference>
<keyword evidence="6 16" id="KW-0547">Nucleotide-binding</keyword>
<evidence type="ECO:0000256" key="3">
    <source>
        <dbReference type="ARBA" id="ARBA00022490"/>
    </source>
</evidence>
<dbReference type="GO" id="GO:0005524">
    <property type="term" value="F:ATP binding"/>
    <property type="evidence" value="ECO:0007669"/>
    <property type="project" value="UniProtKB-UniRule"/>
</dbReference>
<dbReference type="GO" id="GO:0004674">
    <property type="term" value="F:protein serine/threonine kinase activity"/>
    <property type="evidence" value="ECO:0007669"/>
    <property type="project" value="UniProtKB-KW"/>
</dbReference>
<feature type="domain" description="Protein kinase" evidence="18">
    <location>
        <begin position="703"/>
        <end position="957"/>
    </location>
</feature>
<feature type="compositionally biased region" description="Basic and acidic residues" evidence="17">
    <location>
        <begin position="279"/>
        <end position="289"/>
    </location>
</feature>
<dbReference type="AlphaFoldDB" id="A0AAE1GUT2"/>
<evidence type="ECO:0000256" key="7">
    <source>
        <dbReference type="ARBA" id="ARBA00022777"/>
    </source>
</evidence>
<proteinExistence type="predicted"/>
<feature type="binding site" evidence="16">
    <location>
        <position position="732"/>
    </location>
    <ligand>
        <name>ATP</name>
        <dbReference type="ChEBI" id="CHEBI:30616"/>
    </ligand>
</feature>
<evidence type="ECO:0000256" key="5">
    <source>
        <dbReference type="ARBA" id="ARBA00022679"/>
    </source>
</evidence>
<feature type="region of interest" description="Disordered" evidence="17">
    <location>
        <begin position="238"/>
        <end position="289"/>
    </location>
</feature>
<feature type="compositionally biased region" description="Basic and acidic residues" evidence="17">
    <location>
        <begin position="258"/>
        <end position="267"/>
    </location>
</feature>